<dbReference type="AlphaFoldDB" id="A0A4S8LMU9"/>
<keyword evidence="3" id="KW-1185">Reference proteome</keyword>
<name>A0A4S8LMU9_DENBC</name>
<sequence length="56" mass="6727">MNEYSTEVGPGENVEDEPNQVHKELEKKLDHCMECRNRRELWEKRTTTGQRKSSRH</sequence>
<gene>
    <name evidence="2" type="ORF">K435DRAFT_781310</name>
</gene>
<reference evidence="2 3" key="1">
    <citation type="journal article" date="2019" name="Nat. Ecol. Evol.">
        <title>Megaphylogeny resolves global patterns of mushroom evolution.</title>
        <authorList>
            <person name="Varga T."/>
            <person name="Krizsan K."/>
            <person name="Foldi C."/>
            <person name="Dima B."/>
            <person name="Sanchez-Garcia M."/>
            <person name="Sanchez-Ramirez S."/>
            <person name="Szollosi G.J."/>
            <person name="Szarkandi J.G."/>
            <person name="Papp V."/>
            <person name="Albert L."/>
            <person name="Andreopoulos W."/>
            <person name="Angelini C."/>
            <person name="Antonin V."/>
            <person name="Barry K.W."/>
            <person name="Bougher N.L."/>
            <person name="Buchanan P."/>
            <person name="Buyck B."/>
            <person name="Bense V."/>
            <person name="Catcheside P."/>
            <person name="Chovatia M."/>
            <person name="Cooper J."/>
            <person name="Damon W."/>
            <person name="Desjardin D."/>
            <person name="Finy P."/>
            <person name="Geml J."/>
            <person name="Haridas S."/>
            <person name="Hughes K."/>
            <person name="Justo A."/>
            <person name="Karasinski D."/>
            <person name="Kautmanova I."/>
            <person name="Kiss B."/>
            <person name="Kocsube S."/>
            <person name="Kotiranta H."/>
            <person name="LaButti K.M."/>
            <person name="Lechner B.E."/>
            <person name="Liimatainen K."/>
            <person name="Lipzen A."/>
            <person name="Lukacs Z."/>
            <person name="Mihaltcheva S."/>
            <person name="Morgado L.N."/>
            <person name="Niskanen T."/>
            <person name="Noordeloos M.E."/>
            <person name="Ohm R.A."/>
            <person name="Ortiz-Santana B."/>
            <person name="Ovrebo C."/>
            <person name="Racz N."/>
            <person name="Riley R."/>
            <person name="Savchenko A."/>
            <person name="Shiryaev A."/>
            <person name="Soop K."/>
            <person name="Spirin V."/>
            <person name="Szebenyi C."/>
            <person name="Tomsovsky M."/>
            <person name="Tulloss R.E."/>
            <person name="Uehling J."/>
            <person name="Grigoriev I.V."/>
            <person name="Vagvolgyi C."/>
            <person name="Papp T."/>
            <person name="Martin F.M."/>
            <person name="Miettinen O."/>
            <person name="Hibbett D.S."/>
            <person name="Nagy L.G."/>
        </authorList>
    </citation>
    <scope>NUCLEOTIDE SEQUENCE [LARGE SCALE GENOMIC DNA]</scope>
    <source>
        <strain evidence="2 3">CBS 962.96</strain>
    </source>
</reference>
<dbReference type="Proteomes" id="UP000297245">
    <property type="component" value="Unassembled WGS sequence"/>
</dbReference>
<protein>
    <submittedName>
        <fullName evidence="2">Uncharacterized protein</fullName>
    </submittedName>
</protein>
<evidence type="ECO:0000313" key="3">
    <source>
        <dbReference type="Proteomes" id="UP000297245"/>
    </source>
</evidence>
<accession>A0A4S8LMU9</accession>
<evidence type="ECO:0000313" key="2">
    <source>
        <dbReference type="EMBL" id="THU90293.1"/>
    </source>
</evidence>
<evidence type="ECO:0000256" key="1">
    <source>
        <dbReference type="SAM" id="MobiDB-lite"/>
    </source>
</evidence>
<organism evidence="2 3">
    <name type="scientific">Dendrothele bispora (strain CBS 962.96)</name>
    <dbReference type="NCBI Taxonomy" id="1314807"/>
    <lineage>
        <taxon>Eukaryota</taxon>
        <taxon>Fungi</taxon>
        <taxon>Dikarya</taxon>
        <taxon>Basidiomycota</taxon>
        <taxon>Agaricomycotina</taxon>
        <taxon>Agaricomycetes</taxon>
        <taxon>Agaricomycetidae</taxon>
        <taxon>Agaricales</taxon>
        <taxon>Agaricales incertae sedis</taxon>
        <taxon>Dendrothele</taxon>
    </lineage>
</organism>
<dbReference type="EMBL" id="ML179339">
    <property type="protein sequence ID" value="THU90293.1"/>
    <property type="molecule type" value="Genomic_DNA"/>
</dbReference>
<proteinExistence type="predicted"/>
<feature type="region of interest" description="Disordered" evidence="1">
    <location>
        <begin position="1"/>
        <end position="22"/>
    </location>
</feature>